<evidence type="ECO:0000313" key="2">
    <source>
        <dbReference type="EMBL" id="MED6144859.1"/>
    </source>
</evidence>
<feature type="compositionally biased region" description="Basic and acidic residues" evidence="1">
    <location>
        <begin position="233"/>
        <end position="243"/>
    </location>
</feature>
<proteinExistence type="predicted"/>
<accession>A0ABU6T946</accession>
<dbReference type="EMBL" id="JASCZI010090681">
    <property type="protein sequence ID" value="MED6144859.1"/>
    <property type="molecule type" value="Genomic_DNA"/>
</dbReference>
<sequence length="298" mass="33374">MSFISFIVLDSDPSSSEIRSTATASVKDDGRPLRHPNQGQKGRVLYLHLVLLPEPIGPRLEAQSARGNPHCSICTYRIPTCEELSQVVCRAVHIIEYSFRPPTYLDLESHRVNNPDLGQHQRRLHLRKGNSRHSWGSLSMHRSTLQVHPPTRSSGGSRRLRFGLVRKQASGFLSQHWRRCRGTRRFALLMAQPPVNNELPPPREDGHTASDSESNNGRGSGARQAASVRRPSPRREAAREVSFRRATSRVPSPRRTVSRIPSPRVASEIHIPGHNGESRNAYDIMGIVTGQLGQLDRL</sequence>
<name>A0ABU6T946_9FABA</name>
<feature type="compositionally biased region" description="Polar residues" evidence="1">
    <location>
        <begin position="132"/>
        <end position="146"/>
    </location>
</feature>
<evidence type="ECO:0000256" key="1">
    <source>
        <dbReference type="SAM" id="MobiDB-lite"/>
    </source>
</evidence>
<feature type="compositionally biased region" description="Low complexity" evidence="1">
    <location>
        <begin position="248"/>
        <end position="265"/>
    </location>
</feature>
<evidence type="ECO:0000313" key="3">
    <source>
        <dbReference type="Proteomes" id="UP001341840"/>
    </source>
</evidence>
<gene>
    <name evidence="2" type="ORF">PIB30_019479</name>
</gene>
<feature type="compositionally biased region" description="Basic and acidic residues" evidence="1">
    <location>
        <begin position="201"/>
        <end position="210"/>
    </location>
</feature>
<feature type="region of interest" description="Disordered" evidence="1">
    <location>
        <begin position="191"/>
        <end position="278"/>
    </location>
</feature>
<reference evidence="2 3" key="1">
    <citation type="journal article" date="2023" name="Plants (Basel)">
        <title>Bridging the Gap: Combining Genomics and Transcriptomics Approaches to Understand Stylosanthes scabra, an Orphan Legume from the Brazilian Caatinga.</title>
        <authorList>
            <person name="Ferreira-Neto J.R.C."/>
            <person name="da Silva M.D."/>
            <person name="Binneck E."/>
            <person name="de Melo N.F."/>
            <person name="da Silva R.H."/>
            <person name="de Melo A.L.T.M."/>
            <person name="Pandolfi V."/>
            <person name="Bustamante F.O."/>
            <person name="Brasileiro-Vidal A.C."/>
            <person name="Benko-Iseppon A.M."/>
        </authorList>
    </citation>
    <scope>NUCLEOTIDE SEQUENCE [LARGE SCALE GENOMIC DNA]</scope>
    <source>
        <tissue evidence="2">Leaves</tissue>
    </source>
</reference>
<comment type="caution">
    <text evidence="2">The sequence shown here is derived from an EMBL/GenBank/DDBJ whole genome shotgun (WGS) entry which is preliminary data.</text>
</comment>
<feature type="region of interest" description="Disordered" evidence="1">
    <location>
        <begin position="131"/>
        <end position="160"/>
    </location>
</feature>
<organism evidence="2 3">
    <name type="scientific">Stylosanthes scabra</name>
    <dbReference type="NCBI Taxonomy" id="79078"/>
    <lineage>
        <taxon>Eukaryota</taxon>
        <taxon>Viridiplantae</taxon>
        <taxon>Streptophyta</taxon>
        <taxon>Embryophyta</taxon>
        <taxon>Tracheophyta</taxon>
        <taxon>Spermatophyta</taxon>
        <taxon>Magnoliopsida</taxon>
        <taxon>eudicotyledons</taxon>
        <taxon>Gunneridae</taxon>
        <taxon>Pentapetalae</taxon>
        <taxon>rosids</taxon>
        <taxon>fabids</taxon>
        <taxon>Fabales</taxon>
        <taxon>Fabaceae</taxon>
        <taxon>Papilionoideae</taxon>
        <taxon>50 kb inversion clade</taxon>
        <taxon>dalbergioids sensu lato</taxon>
        <taxon>Dalbergieae</taxon>
        <taxon>Pterocarpus clade</taxon>
        <taxon>Stylosanthes</taxon>
    </lineage>
</organism>
<protein>
    <submittedName>
        <fullName evidence="2">Uncharacterized protein</fullName>
    </submittedName>
</protein>
<keyword evidence="3" id="KW-1185">Reference proteome</keyword>
<dbReference type="Proteomes" id="UP001341840">
    <property type="component" value="Unassembled WGS sequence"/>
</dbReference>